<dbReference type="PROSITE" id="PS51257">
    <property type="entry name" value="PROKAR_LIPOPROTEIN"/>
    <property type="match status" value="1"/>
</dbReference>
<gene>
    <name evidence="1" type="ORF">LSP04_11810</name>
</gene>
<comment type="caution">
    <text evidence="1">The sequence shown here is derived from an EMBL/GenBank/DDBJ whole genome shotgun (WGS) entry which is preliminary data.</text>
</comment>
<reference evidence="1 2" key="1">
    <citation type="submission" date="2019-07" db="EMBL/GenBank/DDBJ databases">
        <title>Whole genome shotgun sequence of Lactobacillus spicheri NBRC 107155.</title>
        <authorList>
            <person name="Hosoyama A."/>
            <person name="Uohara A."/>
            <person name="Ohji S."/>
            <person name="Ichikawa N."/>
        </authorList>
    </citation>
    <scope>NUCLEOTIDE SEQUENCE [LARGE SCALE GENOMIC DNA]</scope>
    <source>
        <strain evidence="1 2">NBRC 107155</strain>
    </source>
</reference>
<dbReference type="EMBL" id="BJZI01000013">
    <property type="protein sequence ID" value="GEO66762.1"/>
    <property type="molecule type" value="Genomic_DNA"/>
</dbReference>
<organism evidence="1 2">
    <name type="scientific">Levilactobacillus spicheri</name>
    <dbReference type="NCBI Taxonomy" id="216463"/>
    <lineage>
        <taxon>Bacteria</taxon>
        <taxon>Bacillati</taxon>
        <taxon>Bacillota</taxon>
        <taxon>Bacilli</taxon>
        <taxon>Lactobacillales</taxon>
        <taxon>Lactobacillaceae</taxon>
        <taxon>Levilactobacillus</taxon>
    </lineage>
</organism>
<evidence type="ECO:0000313" key="1">
    <source>
        <dbReference type="EMBL" id="GEO66762.1"/>
    </source>
</evidence>
<accession>A0ABQ0WPS6</accession>
<dbReference type="Proteomes" id="UP000321691">
    <property type="component" value="Unassembled WGS sequence"/>
</dbReference>
<protein>
    <submittedName>
        <fullName evidence="1">Uncharacterized protein</fullName>
    </submittedName>
</protein>
<name>A0ABQ0WPS6_9LACO</name>
<keyword evidence="2" id="KW-1185">Reference proteome</keyword>
<proteinExistence type="predicted"/>
<sequence>MSRPVMAVLIAGFSCKIRGLSRENVRGLFRVFGIPLIINRRERFYIRILDSLSVMPKKS</sequence>
<evidence type="ECO:0000313" key="2">
    <source>
        <dbReference type="Proteomes" id="UP000321691"/>
    </source>
</evidence>